<evidence type="ECO:0000313" key="2">
    <source>
        <dbReference type="EMBL" id="JAR94541.1"/>
    </source>
</evidence>
<name>A0A147BUX9_IXORI</name>
<proteinExistence type="predicted"/>
<evidence type="ECO:0000256" key="1">
    <source>
        <dbReference type="SAM" id="MobiDB-lite"/>
    </source>
</evidence>
<feature type="compositionally biased region" description="Low complexity" evidence="1">
    <location>
        <begin position="56"/>
        <end position="65"/>
    </location>
</feature>
<feature type="compositionally biased region" description="Basic residues" evidence="1">
    <location>
        <begin position="66"/>
        <end position="76"/>
    </location>
</feature>
<organism evidence="2">
    <name type="scientific">Ixodes ricinus</name>
    <name type="common">Common tick</name>
    <name type="synonym">Acarus ricinus</name>
    <dbReference type="NCBI Taxonomy" id="34613"/>
    <lineage>
        <taxon>Eukaryota</taxon>
        <taxon>Metazoa</taxon>
        <taxon>Ecdysozoa</taxon>
        <taxon>Arthropoda</taxon>
        <taxon>Chelicerata</taxon>
        <taxon>Arachnida</taxon>
        <taxon>Acari</taxon>
        <taxon>Parasitiformes</taxon>
        <taxon>Ixodida</taxon>
        <taxon>Ixodoidea</taxon>
        <taxon>Ixodidae</taxon>
        <taxon>Ixodinae</taxon>
        <taxon>Ixodes</taxon>
    </lineage>
</organism>
<feature type="region of interest" description="Disordered" evidence="1">
    <location>
        <begin position="56"/>
        <end position="129"/>
    </location>
</feature>
<feature type="compositionally biased region" description="Low complexity" evidence="1">
    <location>
        <begin position="77"/>
        <end position="90"/>
    </location>
</feature>
<sequence length="158" mass="17207">MALCLSSSCVASMTTSGTERASRPPLRSCRATWTPSRIRCTVSTWTGRWPHGWSCRTTSGRCSSSRARRRPRRMRGPRTTPGGPPRSSSRSCRRRSPKPCPSFSRSPTTTPCTTRASCSGTTSVASPPRVCPATCSSWPWCGCWPTCATPTSSLRCSR</sequence>
<accession>A0A147BUX9</accession>
<feature type="compositionally biased region" description="Low complexity" evidence="1">
    <location>
        <begin position="101"/>
        <end position="119"/>
    </location>
</feature>
<reference evidence="2" key="1">
    <citation type="journal article" date="2018" name="PLoS Negl. Trop. Dis.">
        <title>Sialome diversity of ticks revealed by RNAseq of single tick salivary glands.</title>
        <authorList>
            <person name="Perner J."/>
            <person name="Kropackova S."/>
            <person name="Kopacek P."/>
            <person name="Ribeiro J.M."/>
        </authorList>
    </citation>
    <scope>NUCLEOTIDE SEQUENCE</scope>
    <source>
        <strain evidence="2">Siblings of single egg batch collected in Ceske Budejovice</strain>
        <tissue evidence="2">Salivary glands</tissue>
    </source>
</reference>
<dbReference type="AlphaFoldDB" id="A0A147BUX9"/>
<dbReference type="EMBL" id="GEGO01000863">
    <property type="protein sequence ID" value="JAR94541.1"/>
    <property type="molecule type" value="Transcribed_RNA"/>
</dbReference>
<protein>
    <submittedName>
        <fullName evidence="2">Uncharacterized protein</fullName>
    </submittedName>
</protein>